<dbReference type="AlphaFoldDB" id="A0A0S3PZL4"/>
<evidence type="ECO:0000313" key="9">
    <source>
        <dbReference type="Proteomes" id="UP000236884"/>
    </source>
</evidence>
<protein>
    <submittedName>
        <fullName evidence="8">Thermophilic serine proteinase</fullName>
        <ecNumber evidence="8">3.4.21.-</ecNumber>
    </submittedName>
</protein>
<feature type="active site" description="Charge relay system" evidence="5">
    <location>
        <position position="467"/>
    </location>
</feature>
<evidence type="ECO:0000256" key="6">
    <source>
        <dbReference type="SAM" id="MobiDB-lite"/>
    </source>
</evidence>
<feature type="active site" description="Charge relay system" evidence="5">
    <location>
        <position position="622"/>
    </location>
</feature>
<keyword evidence="2 5" id="KW-0645">Protease</keyword>
<dbReference type="Proteomes" id="UP000236884">
    <property type="component" value="Chromosome"/>
</dbReference>
<dbReference type="GO" id="GO:0006508">
    <property type="term" value="P:proteolysis"/>
    <property type="evidence" value="ECO:0007669"/>
    <property type="project" value="UniProtKB-KW"/>
</dbReference>
<evidence type="ECO:0000313" key="8">
    <source>
        <dbReference type="EMBL" id="BAT61326.1"/>
    </source>
</evidence>
<dbReference type="InterPro" id="IPR000209">
    <property type="entry name" value="Peptidase_S8/S53_dom"/>
</dbReference>
<keyword evidence="3 5" id="KW-0378">Hydrolase</keyword>
<accession>A0A0S3PZL4</accession>
<dbReference type="PANTHER" id="PTHR43806">
    <property type="entry name" value="PEPTIDASE S8"/>
    <property type="match status" value="1"/>
</dbReference>
<evidence type="ECO:0000256" key="2">
    <source>
        <dbReference type="ARBA" id="ARBA00022670"/>
    </source>
</evidence>
<feature type="compositionally biased region" description="Pro residues" evidence="6">
    <location>
        <begin position="284"/>
        <end position="294"/>
    </location>
</feature>
<evidence type="ECO:0000256" key="1">
    <source>
        <dbReference type="ARBA" id="ARBA00011073"/>
    </source>
</evidence>
<dbReference type="Pfam" id="PF00082">
    <property type="entry name" value="Peptidase_S8"/>
    <property type="match status" value="1"/>
</dbReference>
<dbReference type="EC" id="3.4.21.-" evidence="8"/>
<keyword evidence="9" id="KW-1185">Reference proteome</keyword>
<name>A0A0S3PZL4_9BRAD</name>
<gene>
    <name evidence="8" type="ORF">GJW-30_1_03883</name>
</gene>
<feature type="compositionally biased region" description="Polar residues" evidence="6">
    <location>
        <begin position="122"/>
        <end position="136"/>
    </location>
</feature>
<feature type="compositionally biased region" description="Low complexity" evidence="6">
    <location>
        <begin position="62"/>
        <end position="100"/>
    </location>
</feature>
<dbReference type="PROSITE" id="PS00136">
    <property type="entry name" value="SUBTILASE_ASP"/>
    <property type="match status" value="1"/>
</dbReference>
<dbReference type="EMBL" id="AP014946">
    <property type="protein sequence ID" value="BAT61326.1"/>
    <property type="molecule type" value="Genomic_DNA"/>
</dbReference>
<feature type="domain" description="Peptidase S8/S53" evidence="7">
    <location>
        <begin position="427"/>
        <end position="670"/>
    </location>
</feature>
<sequence length="701" mass="73358">MPRPDGQGFATSRSSSSRLCSHKRLAVIAGALFIAFAAFAISTIDAMAFGFRGGGMRGGSPFAGRSFSRPSMARPSMMRPSMSRGPSAMRGPSGMRSPSRYGGGRSTYGGRQAAGSRYGSRRTATGGNPNRQTQSGCRRGYCGSSKQSTNTNTHKRSGSSGNTTNHSRSTSAGNSNTHARSGSYGNTNNHQRSGSYGNNNNHQRSGSYAGGGDHQRRGSYAGGGDHQRRGSYAGGGDHYRRGSYGPPRFPTVPYFTPPIPPVAAMAPPPPPPPPSAGGPQGPAAAPPPPAPRRVFLPPPAGVTDYIPDQVLVVLRDDLTNAQIGQFLAQYGLRITDGGDRRNEMTGERMFRMQILGGRSVPQVIAALQNDPRSVGAVPNYVYRLTQLQAAPANAVAPRARTNTGAYYSMQYIIAKLQLARAHQVSRGERVLIAVIDSGVDQEHPELYGTIHNMFDVTDDNERTPHLHGTSMTGAIVAQGGLMGVAPGARIVAIRAFAPDSRNPAKSGTTWHVREAIYRAIREGARVINLSLAGPADSSLKQAVDDARARGIVIVAAAGNNGPSAPAAYPAAYPGVIAVTATDYRDQPYQYANRGGYITVSAPGVDVFAIAPRGAHSMSTGTSIATAHVTGIIALMLSRNPMLDPDAVRALLLRAARVPGQGGPPEIYGAGLLDAFEAVMAAGGGVQQPAVPVASGGNQQTQ</sequence>
<dbReference type="KEGG" id="vgo:GJW-30_1_03883"/>
<proteinExistence type="inferred from homology"/>
<evidence type="ECO:0000259" key="7">
    <source>
        <dbReference type="Pfam" id="PF00082"/>
    </source>
</evidence>
<dbReference type="GO" id="GO:0004252">
    <property type="term" value="F:serine-type endopeptidase activity"/>
    <property type="evidence" value="ECO:0007669"/>
    <property type="project" value="UniProtKB-UniRule"/>
</dbReference>
<evidence type="ECO:0000256" key="3">
    <source>
        <dbReference type="ARBA" id="ARBA00022801"/>
    </source>
</evidence>
<dbReference type="InterPro" id="IPR036852">
    <property type="entry name" value="Peptidase_S8/S53_dom_sf"/>
</dbReference>
<dbReference type="InterPro" id="IPR050131">
    <property type="entry name" value="Peptidase_S8_subtilisin-like"/>
</dbReference>
<dbReference type="RefSeq" id="WP_096358038.1">
    <property type="nucleotide sequence ID" value="NZ_AP014946.1"/>
</dbReference>
<organism evidence="8 9">
    <name type="scientific">Variibacter gotjawalensis</name>
    <dbReference type="NCBI Taxonomy" id="1333996"/>
    <lineage>
        <taxon>Bacteria</taxon>
        <taxon>Pseudomonadati</taxon>
        <taxon>Pseudomonadota</taxon>
        <taxon>Alphaproteobacteria</taxon>
        <taxon>Hyphomicrobiales</taxon>
        <taxon>Nitrobacteraceae</taxon>
        <taxon>Variibacter</taxon>
    </lineage>
</organism>
<dbReference type="PRINTS" id="PR00723">
    <property type="entry name" value="SUBTILISIN"/>
</dbReference>
<feature type="compositionally biased region" description="Polar residues" evidence="6">
    <location>
        <begin position="144"/>
        <end position="206"/>
    </location>
</feature>
<evidence type="ECO:0000256" key="5">
    <source>
        <dbReference type="PROSITE-ProRule" id="PRU01240"/>
    </source>
</evidence>
<keyword evidence="4 5" id="KW-0720">Serine protease</keyword>
<comment type="similarity">
    <text evidence="1 5">Belongs to the peptidase S8 family.</text>
</comment>
<dbReference type="InterPro" id="IPR015500">
    <property type="entry name" value="Peptidase_S8_subtilisin-rel"/>
</dbReference>
<feature type="compositionally biased region" description="Pro residues" evidence="6">
    <location>
        <begin position="247"/>
        <end position="276"/>
    </location>
</feature>
<dbReference type="OrthoDB" id="5405281at2"/>
<reference evidence="8 9" key="1">
    <citation type="submission" date="2015-08" db="EMBL/GenBank/DDBJ databases">
        <title>Investigation of the bacterial diversity of lava forest soil.</title>
        <authorList>
            <person name="Lee J.S."/>
        </authorList>
    </citation>
    <scope>NUCLEOTIDE SEQUENCE [LARGE SCALE GENOMIC DNA]</scope>
    <source>
        <strain evidence="8 9">GJW-30</strain>
    </source>
</reference>
<evidence type="ECO:0000256" key="4">
    <source>
        <dbReference type="ARBA" id="ARBA00022825"/>
    </source>
</evidence>
<dbReference type="PROSITE" id="PS51892">
    <property type="entry name" value="SUBTILASE"/>
    <property type="match status" value="1"/>
</dbReference>
<feature type="active site" description="Charge relay system" evidence="5">
    <location>
        <position position="436"/>
    </location>
</feature>
<feature type="region of interest" description="Disordered" evidence="6">
    <location>
        <begin position="62"/>
        <end position="294"/>
    </location>
</feature>
<dbReference type="PANTHER" id="PTHR43806:SF11">
    <property type="entry name" value="CEREVISIN-RELATED"/>
    <property type="match status" value="1"/>
</dbReference>
<dbReference type="Gene3D" id="3.40.50.200">
    <property type="entry name" value="Peptidase S8/S53 domain"/>
    <property type="match status" value="1"/>
</dbReference>
<dbReference type="InterPro" id="IPR023827">
    <property type="entry name" value="Peptidase_S8_Asp-AS"/>
</dbReference>
<dbReference type="SUPFAM" id="SSF52743">
    <property type="entry name" value="Subtilisin-like"/>
    <property type="match status" value="1"/>
</dbReference>